<dbReference type="Proteomes" id="UP001223072">
    <property type="component" value="Unassembled WGS sequence"/>
</dbReference>
<keyword evidence="3" id="KW-0238">DNA-binding</keyword>
<dbReference type="InterPro" id="IPR000524">
    <property type="entry name" value="Tscrpt_reg_HTH_GntR"/>
</dbReference>
<dbReference type="Pfam" id="PF00392">
    <property type="entry name" value="GntR"/>
    <property type="match status" value="1"/>
</dbReference>
<feature type="domain" description="HTH gntR-type" evidence="5">
    <location>
        <begin position="41"/>
        <end position="81"/>
    </location>
</feature>
<name>A0ABU0RIE8_9ACTN</name>
<dbReference type="InterPro" id="IPR036388">
    <property type="entry name" value="WH-like_DNA-bd_sf"/>
</dbReference>
<proteinExistence type="predicted"/>
<dbReference type="InterPro" id="IPR051446">
    <property type="entry name" value="HTH_trans_reg/aminotransferase"/>
</dbReference>
<evidence type="ECO:0000313" key="7">
    <source>
        <dbReference type="Proteomes" id="UP001223072"/>
    </source>
</evidence>
<dbReference type="PANTHER" id="PTHR46577:SF1">
    <property type="entry name" value="HTH-TYPE TRANSCRIPTIONAL REGULATORY PROTEIN GABR"/>
    <property type="match status" value="1"/>
</dbReference>
<organism evidence="6 7">
    <name type="scientific">Streptomyces turgidiscabies</name>
    <dbReference type="NCBI Taxonomy" id="85558"/>
    <lineage>
        <taxon>Bacteria</taxon>
        <taxon>Bacillati</taxon>
        <taxon>Actinomycetota</taxon>
        <taxon>Actinomycetes</taxon>
        <taxon>Kitasatosporales</taxon>
        <taxon>Streptomycetaceae</taxon>
        <taxon>Streptomyces</taxon>
    </lineage>
</organism>
<protein>
    <recommendedName>
        <fullName evidence="5">HTH gntR-type domain-containing protein</fullName>
    </recommendedName>
</protein>
<dbReference type="SUPFAM" id="SSF46785">
    <property type="entry name" value="Winged helix' DNA-binding domain"/>
    <property type="match status" value="1"/>
</dbReference>
<evidence type="ECO:0000256" key="1">
    <source>
        <dbReference type="ARBA" id="ARBA00022898"/>
    </source>
</evidence>
<dbReference type="PANTHER" id="PTHR46577">
    <property type="entry name" value="HTH-TYPE TRANSCRIPTIONAL REGULATORY PROTEIN GABR"/>
    <property type="match status" value="1"/>
</dbReference>
<keyword evidence="7" id="KW-1185">Reference proteome</keyword>
<gene>
    <name evidence="6" type="ORF">QFZ49_001663</name>
</gene>
<comment type="caution">
    <text evidence="6">The sequence shown here is derived from an EMBL/GenBank/DDBJ whole genome shotgun (WGS) entry which is preliminary data.</text>
</comment>
<sequence length="89" mass="9278">MQPVLALARLARVVRNSAERVGADLHLELELSGPGGRRAALIRALRDAVRSGRLAPGTLLPPYRSLAADLGVARNTVADAYAGGRPASP</sequence>
<accession>A0ABU0RIE8</accession>
<reference evidence="6 7" key="1">
    <citation type="submission" date="2023-07" db="EMBL/GenBank/DDBJ databases">
        <title>Comparative genomics of wheat-associated soil bacteria to identify genetic determinants of phenazine resistance.</title>
        <authorList>
            <person name="Mouncey N."/>
        </authorList>
    </citation>
    <scope>NUCLEOTIDE SEQUENCE [LARGE SCALE GENOMIC DNA]</scope>
    <source>
        <strain evidence="6 7">W2I16</strain>
    </source>
</reference>
<dbReference type="Gene3D" id="1.10.10.10">
    <property type="entry name" value="Winged helix-like DNA-binding domain superfamily/Winged helix DNA-binding domain"/>
    <property type="match status" value="1"/>
</dbReference>
<keyword evidence="1" id="KW-0663">Pyridoxal phosphate</keyword>
<evidence type="ECO:0000256" key="4">
    <source>
        <dbReference type="ARBA" id="ARBA00023163"/>
    </source>
</evidence>
<evidence type="ECO:0000313" key="6">
    <source>
        <dbReference type="EMBL" id="MDQ0931756.1"/>
    </source>
</evidence>
<keyword evidence="2" id="KW-0805">Transcription regulation</keyword>
<dbReference type="InterPro" id="IPR036390">
    <property type="entry name" value="WH_DNA-bd_sf"/>
</dbReference>
<keyword evidence="4" id="KW-0804">Transcription</keyword>
<evidence type="ECO:0000256" key="3">
    <source>
        <dbReference type="ARBA" id="ARBA00023125"/>
    </source>
</evidence>
<dbReference type="EMBL" id="JAUSZS010000002">
    <property type="protein sequence ID" value="MDQ0931756.1"/>
    <property type="molecule type" value="Genomic_DNA"/>
</dbReference>
<evidence type="ECO:0000259" key="5">
    <source>
        <dbReference type="Pfam" id="PF00392"/>
    </source>
</evidence>
<evidence type="ECO:0000256" key="2">
    <source>
        <dbReference type="ARBA" id="ARBA00023015"/>
    </source>
</evidence>